<proteinExistence type="inferred from homology"/>
<evidence type="ECO:0000256" key="1">
    <source>
        <dbReference type="ARBA" id="ARBA00006987"/>
    </source>
</evidence>
<dbReference type="Gene3D" id="3.40.190.10">
    <property type="entry name" value="Periplasmic binding protein-like II"/>
    <property type="match status" value="1"/>
</dbReference>
<evidence type="ECO:0000256" key="2">
    <source>
        <dbReference type="SAM" id="SignalP"/>
    </source>
</evidence>
<feature type="chain" id="PRO_5046138134" evidence="2">
    <location>
        <begin position="24"/>
        <end position="314"/>
    </location>
</feature>
<comment type="similarity">
    <text evidence="1">Belongs to the UPF0065 (bug) family.</text>
</comment>
<evidence type="ECO:0000313" key="4">
    <source>
        <dbReference type="Proteomes" id="UP001501588"/>
    </source>
</evidence>
<keyword evidence="2" id="KW-0732">Signal</keyword>
<reference evidence="3 4" key="1">
    <citation type="journal article" date="2019" name="Int. J. Syst. Evol. Microbiol.">
        <title>The Global Catalogue of Microorganisms (GCM) 10K type strain sequencing project: providing services to taxonomists for standard genome sequencing and annotation.</title>
        <authorList>
            <consortium name="The Broad Institute Genomics Platform"/>
            <consortium name="The Broad Institute Genome Sequencing Center for Infectious Disease"/>
            <person name="Wu L."/>
            <person name="Ma J."/>
        </authorList>
    </citation>
    <scope>NUCLEOTIDE SEQUENCE [LARGE SCALE GENOMIC DNA]</scope>
    <source>
        <strain evidence="3 4">JCM 9933</strain>
    </source>
</reference>
<accession>A0ABN1EHE5</accession>
<dbReference type="Pfam" id="PF03401">
    <property type="entry name" value="TctC"/>
    <property type="match status" value="1"/>
</dbReference>
<dbReference type="CDD" id="cd07012">
    <property type="entry name" value="PBP2_Bug_TTT"/>
    <property type="match status" value="1"/>
</dbReference>
<dbReference type="Proteomes" id="UP001501588">
    <property type="component" value="Unassembled WGS sequence"/>
</dbReference>
<evidence type="ECO:0000313" key="3">
    <source>
        <dbReference type="EMBL" id="GAA0566637.1"/>
    </source>
</evidence>
<dbReference type="PANTHER" id="PTHR42928">
    <property type="entry name" value="TRICARBOXYLATE-BINDING PROTEIN"/>
    <property type="match status" value="1"/>
</dbReference>
<dbReference type="InterPro" id="IPR005064">
    <property type="entry name" value="BUG"/>
</dbReference>
<protein>
    <submittedName>
        <fullName evidence="3">Tripartite tricarboxylate transporter substrate binding protein</fullName>
    </submittedName>
</protein>
<keyword evidence="4" id="KW-1185">Reference proteome</keyword>
<dbReference type="RefSeq" id="WP_343893141.1">
    <property type="nucleotide sequence ID" value="NZ_BAAAFZ010000002.1"/>
</dbReference>
<gene>
    <name evidence="3" type="ORF">GCM10009416_00760</name>
</gene>
<feature type="signal peptide" evidence="2">
    <location>
        <begin position="1"/>
        <end position="23"/>
    </location>
</feature>
<dbReference type="Gene3D" id="3.40.190.150">
    <property type="entry name" value="Bordetella uptake gene, domain 1"/>
    <property type="match status" value="1"/>
</dbReference>
<dbReference type="EMBL" id="BAAAFZ010000002">
    <property type="protein sequence ID" value="GAA0566637.1"/>
    <property type="molecule type" value="Genomic_DNA"/>
</dbReference>
<dbReference type="PANTHER" id="PTHR42928:SF5">
    <property type="entry name" value="BLR1237 PROTEIN"/>
    <property type="match status" value="1"/>
</dbReference>
<comment type="caution">
    <text evidence="3">The sequence shown here is derived from an EMBL/GenBank/DDBJ whole genome shotgun (WGS) entry which is preliminary data.</text>
</comment>
<dbReference type="PIRSF" id="PIRSF017082">
    <property type="entry name" value="YflP"/>
    <property type="match status" value="1"/>
</dbReference>
<dbReference type="SUPFAM" id="SSF53850">
    <property type="entry name" value="Periplasmic binding protein-like II"/>
    <property type="match status" value="1"/>
</dbReference>
<sequence>MVRFAAALAGAALLLGPSGAARAQSPVTIVVNFGPGAGNDVAARIAAAEFQQELGQPFVVKNTTGAAGTIGAAEVVRARPDGQTLLLSPIGPVTVQPSFMRNAGYHTADLAPICQMTDAALVIQTPRNSGLRTVADLEAKARAANGAMPYGSTGPGTLTHLSMVAWTRAARVPMSHVPYRSPGDVIFAMQQGGVAVLSDQPATVRPNDLQVLAVFAPERLPEFPDAPTMRELGHDLSFSIWQGLFAPAGTPPAVLARYEAACAKAVRSQAFRTGMERIQTPVVHRNAAEFAALVARDAERMRTMIEEGGLRQAE</sequence>
<dbReference type="InterPro" id="IPR042100">
    <property type="entry name" value="Bug_dom1"/>
</dbReference>
<name>A0ABN1EHE5_9PROT</name>
<organism evidence="3 4">
    <name type="scientific">Craurococcus roseus</name>
    <dbReference type="NCBI Taxonomy" id="77585"/>
    <lineage>
        <taxon>Bacteria</taxon>
        <taxon>Pseudomonadati</taxon>
        <taxon>Pseudomonadota</taxon>
        <taxon>Alphaproteobacteria</taxon>
        <taxon>Acetobacterales</taxon>
        <taxon>Acetobacteraceae</taxon>
        <taxon>Craurococcus</taxon>
    </lineage>
</organism>